<evidence type="ECO:0000256" key="2">
    <source>
        <dbReference type="SAM" id="Phobius"/>
    </source>
</evidence>
<protein>
    <recommendedName>
        <fullName evidence="6">Cell surface protein</fullName>
    </recommendedName>
</protein>
<keyword evidence="3" id="KW-0732">Signal</keyword>
<proteinExistence type="predicted"/>
<keyword evidence="2" id="KW-0812">Transmembrane</keyword>
<dbReference type="Proteomes" id="UP000410049">
    <property type="component" value="Unassembled WGS sequence"/>
</dbReference>
<evidence type="ECO:0000256" key="3">
    <source>
        <dbReference type="SAM" id="SignalP"/>
    </source>
</evidence>
<dbReference type="RefSeq" id="WP_150379510.1">
    <property type="nucleotide sequence ID" value="NZ_RZUH01000005.1"/>
</dbReference>
<gene>
    <name evidence="4" type="ORF">EMO91_08215</name>
</gene>
<evidence type="ECO:0000313" key="4">
    <source>
        <dbReference type="EMBL" id="KAA8827799.1"/>
    </source>
</evidence>
<dbReference type="EMBL" id="RZUH01000005">
    <property type="protein sequence ID" value="KAA8827799.1"/>
    <property type="molecule type" value="Genomic_DNA"/>
</dbReference>
<feature type="chain" id="PRO_5024454058" description="Cell surface protein" evidence="3">
    <location>
        <begin position="31"/>
        <end position="424"/>
    </location>
</feature>
<accession>A0A5M9ZK03</accession>
<evidence type="ECO:0000256" key="1">
    <source>
        <dbReference type="SAM" id="MobiDB-lite"/>
    </source>
</evidence>
<reference evidence="4 5" key="1">
    <citation type="journal article" date="2019" name="Syst. Appl. Microbiol.">
        <title>Characterization of Bifidobacterium species in feaces of the Egyptian fruit bat: Description of B. vespertilionis sp. nov. and B. rousetti sp. nov.</title>
        <authorList>
            <person name="Modesto M."/>
            <person name="Satti M."/>
            <person name="Watanabe K."/>
            <person name="Puglisi E."/>
            <person name="Morelli L."/>
            <person name="Huang C.-H."/>
            <person name="Liou J.-S."/>
            <person name="Miyashita M."/>
            <person name="Tamura T."/>
            <person name="Saito S."/>
            <person name="Mori K."/>
            <person name="Huang L."/>
            <person name="Sciavilla P."/>
            <person name="Sandri C."/>
            <person name="Spiezio C."/>
            <person name="Vitali F."/>
            <person name="Cavalieri D."/>
            <person name="Perpetuini G."/>
            <person name="Tofalo R."/>
            <person name="Bonetti A."/>
            <person name="Arita M."/>
            <person name="Mattarelli P."/>
        </authorList>
    </citation>
    <scope>NUCLEOTIDE SEQUENCE [LARGE SCALE GENOMIC DNA]</scope>
    <source>
        <strain evidence="4 5">RST17</strain>
    </source>
</reference>
<evidence type="ECO:0000313" key="5">
    <source>
        <dbReference type="Proteomes" id="UP000410049"/>
    </source>
</evidence>
<name>A0A5M9ZK03_9BIFI</name>
<feature type="signal peptide" evidence="3">
    <location>
        <begin position="1"/>
        <end position="30"/>
    </location>
</feature>
<sequence length="424" mass="44668">MIMKKYVRGLVPVLMAGVFALGGLSQTAMAVDANACGTINTTTSICLQNITRGHTYRAYALGSVTAGAVSDSGLATDIAFVSADDRNVLDYARSAKDIMRETVKNIDGDAGADPLNTAMGWVKSDGASDGSTASVINTDKQDEKLTAFLDGIDYAIRQSMGQENTPTVGNRYSGGNALLPNLKPATVYIITDTDDDGKAGAPRLAGTSEVSLKGSIVSETSMEGYSIPNTVTVKAGLDDISIAFTAVDDKDKPVEGRTFTLSGGKLSQPMKEVSKANGGVIFDDIPFASSYTVTLQKLDGSDSQEIVISPKSTTTVNGAMNDTYYDVLDHTDCSGVSCFKDDDKTDGRGLFSPDSTATWRIPDEPKSEAKDTGESKSATLPKLIHDNMLLLLAIAAILLVVLVLGIVIIVRLAIRSAKAHEPRG</sequence>
<organism evidence="4 5">
    <name type="scientific">Bifidobacterium myosotis</name>
    <dbReference type="NCBI Taxonomy" id="1630166"/>
    <lineage>
        <taxon>Bacteria</taxon>
        <taxon>Bacillati</taxon>
        <taxon>Actinomycetota</taxon>
        <taxon>Actinomycetes</taxon>
        <taxon>Bifidobacteriales</taxon>
        <taxon>Bifidobacteriaceae</taxon>
        <taxon>Bifidobacterium</taxon>
    </lineage>
</organism>
<feature type="transmembrane region" description="Helical" evidence="2">
    <location>
        <begin position="388"/>
        <end position="414"/>
    </location>
</feature>
<feature type="compositionally biased region" description="Basic and acidic residues" evidence="1">
    <location>
        <begin position="361"/>
        <end position="374"/>
    </location>
</feature>
<feature type="region of interest" description="Disordered" evidence="1">
    <location>
        <begin position="349"/>
        <end position="376"/>
    </location>
</feature>
<evidence type="ECO:0008006" key="6">
    <source>
        <dbReference type="Google" id="ProtNLM"/>
    </source>
</evidence>
<keyword evidence="2" id="KW-0472">Membrane</keyword>
<comment type="caution">
    <text evidence="4">The sequence shown here is derived from an EMBL/GenBank/DDBJ whole genome shotgun (WGS) entry which is preliminary data.</text>
</comment>
<keyword evidence="2" id="KW-1133">Transmembrane helix</keyword>
<dbReference type="AlphaFoldDB" id="A0A5M9ZK03"/>